<gene>
    <name evidence="4" type="ORF">Clacol_004173</name>
</gene>
<organism evidence="4 5">
    <name type="scientific">Clathrus columnatus</name>
    <dbReference type="NCBI Taxonomy" id="1419009"/>
    <lineage>
        <taxon>Eukaryota</taxon>
        <taxon>Fungi</taxon>
        <taxon>Dikarya</taxon>
        <taxon>Basidiomycota</taxon>
        <taxon>Agaricomycotina</taxon>
        <taxon>Agaricomycetes</taxon>
        <taxon>Phallomycetidae</taxon>
        <taxon>Phallales</taxon>
        <taxon>Clathraceae</taxon>
        <taxon>Clathrus</taxon>
    </lineage>
</organism>
<dbReference type="GO" id="GO:0016491">
    <property type="term" value="F:oxidoreductase activity"/>
    <property type="evidence" value="ECO:0007669"/>
    <property type="project" value="UniProtKB-KW"/>
</dbReference>
<dbReference type="InterPro" id="IPR051609">
    <property type="entry name" value="NmrA/Isoflavone_reductase-like"/>
</dbReference>
<feature type="domain" description="NmrA-like" evidence="3">
    <location>
        <begin position="10"/>
        <end position="281"/>
    </location>
</feature>
<evidence type="ECO:0000256" key="1">
    <source>
        <dbReference type="ARBA" id="ARBA00022857"/>
    </source>
</evidence>
<dbReference type="PANTHER" id="PTHR47706:SF1">
    <property type="entry name" value="CIPA-LIKE, PUTATIVE (AFU_ORTHOLOGUE AFUA_1G12460)-RELATED"/>
    <property type="match status" value="1"/>
</dbReference>
<sequence>MSSSKLTTVLVAGAGGNTGVFVNVILLTRPGSEGKSRVQFLKEKGAKIRFGDVSKDSVPELEKVLEGVNVVLSLVSVAVLNDQKKLFQAAKNAGVDRVIPSDFATASLSGGVLKETKLAIHSFIKELGIGYTFINVGWWMELILPYPPSQPESHVTTLPRFFVGSGDVKSAVTRREDIGKFVARIIADPRTLNAYVFCHGDEVTVNEAYATAKEVGKEDFNSVKMPLSIDQLKEQNPIMRDYYQEMYVLGQNTVENAKQLGAIDARELYPDIKPKTLKEYATEFYKEFPDIRYDF</sequence>
<dbReference type="InterPro" id="IPR036291">
    <property type="entry name" value="NAD(P)-bd_dom_sf"/>
</dbReference>
<protein>
    <recommendedName>
        <fullName evidence="3">NmrA-like domain-containing protein</fullName>
    </recommendedName>
</protein>
<reference evidence="4" key="1">
    <citation type="submission" date="2021-10" db="EMBL/GenBank/DDBJ databases">
        <title>De novo Genome Assembly of Clathrus columnatus (Basidiomycota, Fungi) Using Illumina and Nanopore Sequence Data.</title>
        <authorList>
            <person name="Ogiso-Tanaka E."/>
            <person name="Itagaki H."/>
            <person name="Hosoya T."/>
            <person name="Hosaka K."/>
        </authorList>
    </citation>
    <scope>NUCLEOTIDE SEQUENCE</scope>
    <source>
        <strain evidence="4">MO-923</strain>
    </source>
</reference>
<keyword evidence="5" id="KW-1185">Reference proteome</keyword>
<name>A0AAV5A9Q3_9AGAM</name>
<comment type="caution">
    <text evidence="4">The sequence shown here is derived from an EMBL/GenBank/DDBJ whole genome shotgun (WGS) entry which is preliminary data.</text>
</comment>
<proteinExistence type="predicted"/>
<dbReference type="InterPro" id="IPR008030">
    <property type="entry name" value="NmrA-like"/>
</dbReference>
<keyword evidence="2" id="KW-0560">Oxidoreductase</keyword>
<accession>A0AAV5A9Q3</accession>
<evidence type="ECO:0000313" key="5">
    <source>
        <dbReference type="Proteomes" id="UP001050691"/>
    </source>
</evidence>
<dbReference type="Gene3D" id="3.90.25.10">
    <property type="entry name" value="UDP-galactose 4-epimerase, domain 1"/>
    <property type="match status" value="1"/>
</dbReference>
<dbReference type="Proteomes" id="UP001050691">
    <property type="component" value="Unassembled WGS sequence"/>
</dbReference>
<dbReference type="Gene3D" id="3.40.50.720">
    <property type="entry name" value="NAD(P)-binding Rossmann-like Domain"/>
    <property type="match status" value="1"/>
</dbReference>
<dbReference type="AlphaFoldDB" id="A0AAV5A9Q3"/>
<evidence type="ECO:0000313" key="4">
    <source>
        <dbReference type="EMBL" id="GJJ09949.1"/>
    </source>
</evidence>
<dbReference type="EMBL" id="BPWL01000004">
    <property type="protein sequence ID" value="GJJ09949.1"/>
    <property type="molecule type" value="Genomic_DNA"/>
</dbReference>
<dbReference type="Pfam" id="PF05368">
    <property type="entry name" value="NmrA"/>
    <property type="match status" value="1"/>
</dbReference>
<dbReference type="SUPFAM" id="SSF51735">
    <property type="entry name" value="NAD(P)-binding Rossmann-fold domains"/>
    <property type="match status" value="1"/>
</dbReference>
<evidence type="ECO:0000256" key="2">
    <source>
        <dbReference type="ARBA" id="ARBA00023002"/>
    </source>
</evidence>
<dbReference type="PANTHER" id="PTHR47706">
    <property type="entry name" value="NMRA-LIKE FAMILY PROTEIN"/>
    <property type="match status" value="1"/>
</dbReference>
<evidence type="ECO:0000259" key="3">
    <source>
        <dbReference type="Pfam" id="PF05368"/>
    </source>
</evidence>
<keyword evidence="1" id="KW-0521">NADP</keyword>